<dbReference type="Pfam" id="PF00905">
    <property type="entry name" value="Transpeptidase"/>
    <property type="match status" value="1"/>
</dbReference>
<dbReference type="SUPFAM" id="SSF56519">
    <property type="entry name" value="Penicillin binding protein dimerisation domain"/>
    <property type="match status" value="1"/>
</dbReference>
<keyword evidence="5" id="KW-0997">Cell inner membrane</keyword>
<evidence type="ECO:0000256" key="3">
    <source>
        <dbReference type="ARBA" id="ARBA00007171"/>
    </source>
</evidence>
<keyword evidence="10" id="KW-0573">Peptidoglycan synthesis</keyword>
<dbReference type="RefSeq" id="WP_264328004.1">
    <property type="nucleotide sequence ID" value="NZ_JADEXQ010000161.1"/>
</dbReference>
<dbReference type="NCBIfam" id="TIGR03423">
    <property type="entry name" value="pbp2_mrdA"/>
    <property type="match status" value="1"/>
</dbReference>
<keyword evidence="11" id="KW-1133">Transmembrane helix</keyword>
<dbReference type="Gene3D" id="3.90.1310.10">
    <property type="entry name" value="Penicillin-binding protein 2a (Domain 2)"/>
    <property type="match status" value="1"/>
</dbReference>
<dbReference type="GO" id="GO:0071972">
    <property type="term" value="F:peptidoglycan L,D-transpeptidase activity"/>
    <property type="evidence" value="ECO:0007669"/>
    <property type="project" value="TreeGrafter"/>
</dbReference>
<feature type="domain" description="Penicillin-binding protein dimerisation" evidence="16">
    <location>
        <begin position="73"/>
        <end position="239"/>
    </location>
</feature>
<evidence type="ECO:0000256" key="5">
    <source>
        <dbReference type="ARBA" id="ARBA00022519"/>
    </source>
</evidence>
<evidence type="ECO:0000259" key="16">
    <source>
        <dbReference type="Pfam" id="PF03717"/>
    </source>
</evidence>
<keyword evidence="18" id="KW-1185">Reference proteome</keyword>
<dbReference type="GO" id="GO:0009002">
    <property type="term" value="F:serine-type D-Ala-D-Ala carboxypeptidase activity"/>
    <property type="evidence" value="ECO:0007669"/>
    <property type="project" value="UniProtKB-EC"/>
</dbReference>
<evidence type="ECO:0000256" key="14">
    <source>
        <dbReference type="SAM" id="MobiDB-lite"/>
    </source>
</evidence>
<evidence type="ECO:0000256" key="12">
    <source>
        <dbReference type="ARBA" id="ARBA00023136"/>
    </source>
</evidence>
<evidence type="ECO:0000256" key="4">
    <source>
        <dbReference type="ARBA" id="ARBA00022475"/>
    </source>
</evidence>
<dbReference type="InterPro" id="IPR017790">
    <property type="entry name" value="Penicillin-binding_protein_2"/>
</dbReference>
<evidence type="ECO:0000256" key="2">
    <source>
        <dbReference type="ARBA" id="ARBA00004236"/>
    </source>
</evidence>
<keyword evidence="4" id="KW-1003">Cell membrane</keyword>
<proteinExistence type="inferred from homology"/>
<keyword evidence="7" id="KW-0812">Transmembrane</keyword>
<evidence type="ECO:0000256" key="7">
    <source>
        <dbReference type="ARBA" id="ARBA00022692"/>
    </source>
</evidence>
<dbReference type="InterPro" id="IPR001460">
    <property type="entry name" value="PCN-bd_Tpept"/>
</dbReference>
<evidence type="ECO:0000313" key="18">
    <source>
        <dbReference type="Proteomes" id="UP000625316"/>
    </source>
</evidence>
<evidence type="ECO:0000256" key="11">
    <source>
        <dbReference type="ARBA" id="ARBA00022989"/>
    </source>
</evidence>
<keyword evidence="8 17" id="KW-0378">Hydrolase</keyword>
<dbReference type="Proteomes" id="UP000625316">
    <property type="component" value="Unassembled WGS sequence"/>
</dbReference>
<keyword evidence="13" id="KW-0961">Cell wall biogenesis/degradation</keyword>
<evidence type="ECO:0000256" key="6">
    <source>
        <dbReference type="ARBA" id="ARBA00022670"/>
    </source>
</evidence>
<dbReference type="InterPro" id="IPR012338">
    <property type="entry name" value="Beta-lactam/transpept-like"/>
</dbReference>
<dbReference type="GO" id="GO:0008360">
    <property type="term" value="P:regulation of cell shape"/>
    <property type="evidence" value="ECO:0007669"/>
    <property type="project" value="UniProtKB-KW"/>
</dbReference>
<dbReference type="PANTHER" id="PTHR30627:SF2">
    <property type="entry name" value="PEPTIDOGLYCAN D,D-TRANSPEPTIDASE MRDA"/>
    <property type="match status" value="1"/>
</dbReference>
<dbReference type="AlphaFoldDB" id="A0A928VRJ3"/>
<keyword evidence="17" id="KW-0121">Carboxypeptidase</keyword>
<dbReference type="GO" id="GO:0006508">
    <property type="term" value="P:proteolysis"/>
    <property type="evidence" value="ECO:0007669"/>
    <property type="project" value="UniProtKB-KW"/>
</dbReference>
<dbReference type="Pfam" id="PF03717">
    <property type="entry name" value="PBP_dimer"/>
    <property type="match status" value="1"/>
</dbReference>
<keyword evidence="6" id="KW-0645">Protease</keyword>
<keyword evidence="12" id="KW-0472">Membrane</keyword>
<dbReference type="InterPro" id="IPR036138">
    <property type="entry name" value="PBP_dimer_sf"/>
</dbReference>
<evidence type="ECO:0000256" key="1">
    <source>
        <dbReference type="ARBA" id="ARBA00004167"/>
    </source>
</evidence>
<sequence length="611" mass="65960">MATGASVGRALSAVTAGKLTPRAIRSQRAFTLFVMATGILSLHLFRLAQLQLVQGQYNHALAENNRIRRLPMVADRGNILDRHGKILVANKLTRAIYLYPREQTRDQWQATAQQLGGILNITPQQIVQKLEKAGYRSTTPVRIMRNIKADVFTALAESGYIPGVEVQPESNRVYPHKKLGSHILGYIGEASEAQLRKNSDWPMGMLVGQMGLERLADDRLRGQWGNRLFEVDAAGKELRMLGIQRPTSGETLKSTLDLQIQKAAETGLANRRGAVVVIDVETGGIMAMASGPTFDPNMFTRRITQKEVDEVFNNPHKPFLNRALQGYPPASTFKIVSSVAGLQSGKYNPNSKIMTAAALNIGGTVFHEHGSGYGAIGFKTALEVSSNTFFYQLGRKVGSYEIHKWAHKLGIGETKTFLDGESQGLIPTPEIKKTISNEPWYTGDEVTMAIGQGMVTVTPMELAVVVAAIGNGGHRVKPHFLLDQASDPQFKPENIGLKPSTISTVRAGLELVVKSGTATSLNDGSIPLTAGKTGTAEVPGGADNAVYVGYGPAKNPKIAVAVIVERGGFGSTSAVPIAHQVYKAYFSQGKQKSQPKGIQAQKTNGGNVAQR</sequence>
<dbReference type="GO" id="GO:0071555">
    <property type="term" value="P:cell wall organization"/>
    <property type="evidence" value="ECO:0007669"/>
    <property type="project" value="UniProtKB-KW"/>
</dbReference>
<dbReference type="Gene3D" id="3.40.710.10">
    <property type="entry name" value="DD-peptidase/beta-lactamase superfamily"/>
    <property type="match status" value="1"/>
</dbReference>
<name>A0A928VRJ3_9CYAN</name>
<feature type="domain" description="Penicillin-binding protein transpeptidase" evidence="15">
    <location>
        <begin position="273"/>
        <end position="582"/>
    </location>
</feature>
<evidence type="ECO:0000259" key="15">
    <source>
        <dbReference type="Pfam" id="PF00905"/>
    </source>
</evidence>
<evidence type="ECO:0000256" key="9">
    <source>
        <dbReference type="ARBA" id="ARBA00022960"/>
    </source>
</evidence>
<comment type="caution">
    <text evidence="17">The sequence shown here is derived from an EMBL/GenBank/DDBJ whole genome shotgun (WGS) entry which is preliminary data.</text>
</comment>
<dbReference type="Gene3D" id="3.30.1390.30">
    <property type="entry name" value="Penicillin-binding protein 2a, domain 3"/>
    <property type="match status" value="1"/>
</dbReference>
<evidence type="ECO:0000256" key="10">
    <source>
        <dbReference type="ARBA" id="ARBA00022984"/>
    </source>
</evidence>
<comment type="subcellular location">
    <subcellularLocation>
        <location evidence="2">Cell membrane</location>
    </subcellularLocation>
    <subcellularLocation>
        <location evidence="1">Membrane</location>
        <topology evidence="1">Single-pass membrane protein</topology>
    </subcellularLocation>
</comment>
<dbReference type="EMBL" id="JADEXQ010000161">
    <property type="protein sequence ID" value="MBE9033195.1"/>
    <property type="molecule type" value="Genomic_DNA"/>
</dbReference>
<evidence type="ECO:0000256" key="13">
    <source>
        <dbReference type="ARBA" id="ARBA00023316"/>
    </source>
</evidence>
<dbReference type="PANTHER" id="PTHR30627">
    <property type="entry name" value="PEPTIDOGLYCAN D,D-TRANSPEPTIDASE"/>
    <property type="match status" value="1"/>
</dbReference>
<dbReference type="InterPro" id="IPR050515">
    <property type="entry name" value="Beta-lactam/transpept"/>
</dbReference>
<reference evidence="17" key="1">
    <citation type="submission" date="2020-10" db="EMBL/GenBank/DDBJ databases">
        <authorList>
            <person name="Castelo-Branco R."/>
            <person name="Eusebio N."/>
            <person name="Adriana R."/>
            <person name="Vieira A."/>
            <person name="Brugerolle De Fraissinette N."/>
            <person name="Rezende De Castro R."/>
            <person name="Schneider M.P."/>
            <person name="Vasconcelos V."/>
            <person name="Leao P.N."/>
        </authorList>
    </citation>
    <scope>NUCLEOTIDE SEQUENCE</scope>
    <source>
        <strain evidence="17">LEGE 11480</strain>
    </source>
</reference>
<protein>
    <submittedName>
        <fullName evidence="17">Penicillin-binding protein 2</fullName>
        <ecNumber evidence="17">3.4.16.4</ecNumber>
    </submittedName>
</protein>
<organism evidence="17 18">
    <name type="scientific">Romeriopsis navalis LEGE 11480</name>
    <dbReference type="NCBI Taxonomy" id="2777977"/>
    <lineage>
        <taxon>Bacteria</taxon>
        <taxon>Bacillati</taxon>
        <taxon>Cyanobacteriota</taxon>
        <taxon>Cyanophyceae</taxon>
        <taxon>Leptolyngbyales</taxon>
        <taxon>Leptolyngbyaceae</taxon>
        <taxon>Romeriopsis</taxon>
        <taxon>Romeriopsis navalis</taxon>
    </lineage>
</organism>
<evidence type="ECO:0000313" key="17">
    <source>
        <dbReference type="EMBL" id="MBE9033195.1"/>
    </source>
</evidence>
<gene>
    <name evidence="17" type="primary">mrdA</name>
    <name evidence="17" type="ORF">IQ266_26010</name>
</gene>
<evidence type="ECO:0000256" key="8">
    <source>
        <dbReference type="ARBA" id="ARBA00022801"/>
    </source>
</evidence>
<dbReference type="GO" id="GO:0005886">
    <property type="term" value="C:plasma membrane"/>
    <property type="evidence" value="ECO:0007669"/>
    <property type="project" value="UniProtKB-SubCell"/>
</dbReference>
<keyword evidence="9" id="KW-0133">Cell shape</keyword>
<feature type="region of interest" description="Disordered" evidence="14">
    <location>
        <begin position="591"/>
        <end position="611"/>
    </location>
</feature>
<comment type="similarity">
    <text evidence="3">Belongs to the transpeptidase family.</text>
</comment>
<dbReference type="GO" id="GO:0009252">
    <property type="term" value="P:peptidoglycan biosynthetic process"/>
    <property type="evidence" value="ECO:0007669"/>
    <property type="project" value="UniProtKB-KW"/>
</dbReference>
<dbReference type="InterPro" id="IPR005311">
    <property type="entry name" value="PBP_dimer"/>
</dbReference>
<dbReference type="SUPFAM" id="SSF56601">
    <property type="entry name" value="beta-lactamase/transpeptidase-like"/>
    <property type="match status" value="1"/>
</dbReference>
<dbReference type="GO" id="GO:0008658">
    <property type="term" value="F:penicillin binding"/>
    <property type="evidence" value="ECO:0007669"/>
    <property type="project" value="InterPro"/>
</dbReference>
<accession>A0A928VRJ3</accession>
<dbReference type="EC" id="3.4.16.4" evidence="17"/>